<protein>
    <submittedName>
        <fullName evidence="2">Uncharacterized protein</fullName>
    </submittedName>
</protein>
<feature type="compositionally biased region" description="Acidic residues" evidence="1">
    <location>
        <begin position="26"/>
        <end position="35"/>
    </location>
</feature>
<organism evidence="2 3">
    <name type="scientific">Popillia japonica</name>
    <name type="common">Japanese beetle</name>
    <dbReference type="NCBI Taxonomy" id="7064"/>
    <lineage>
        <taxon>Eukaryota</taxon>
        <taxon>Metazoa</taxon>
        <taxon>Ecdysozoa</taxon>
        <taxon>Arthropoda</taxon>
        <taxon>Hexapoda</taxon>
        <taxon>Insecta</taxon>
        <taxon>Pterygota</taxon>
        <taxon>Neoptera</taxon>
        <taxon>Endopterygota</taxon>
        <taxon>Coleoptera</taxon>
        <taxon>Polyphaga</taxon>
        <taxon>Scarabaeiformia</taxon>
        <taxon>Scarabaeidae</taxon>
        <taxon>Rutelinae</taxon>
        <taxon>Popillia</taxon>
    </lineage>
</organism>
<evidence type="ECO:0000256" key="1">
    <source>
        <dbReference type="SAM" id="MobiDB-lite"/>
    </source>
</evidence>
<dbReference type="AlphaFoldDB" id="A0AAW1N1S5"/>
<reference evidence="2 3" key="1">
    <citation type="journal article" date="2024" name="BMC Genomics">
        <title>De novo assembly and annotation of Popillia japonica's genome with initial clues to its potential as an invasive pest.</title>
        <authorList>
            <person name="Cucini C."/>
            <person name="Boschi S."/>
            <person name="Funari R."/>
            <person name="Cardaioli E."/>
            <person name="Iannotti N."/>
            <person name="Marturano G."/>
            <person name="Paoli F."/>
            <person name="Bruttini M."/>
            <person name="Carapelli A."/>
            <person name="Frati F."/>
            <person name="Nardi F."/>
        </authorList>
    </citation>
    <scope>NUCLEOTIDE SEQUENCE [LARGE SCALE GENOMIC DNA]</scope>
    <source>
        <strain evidence="2">DMR45628</strain>
    </source>
</reference>
<accession>A0AAW1N1S5</accession>
<evidence type="ECO:0000313" key="2">
    <source>
        <dbReference type="EMBL" id="KAK9753217.1"/>
    </source>
</evidence>
<name>A0AAW1N1S5_POPJA</name>
<comment type="caution">
    <text evidence="2">The sequence shown here is derived from an EMBL/GenBank/DDBJ whole genome shotgun (WGS) entry which is preliminary data.</text>
</comment>
<feature type="compositionally biased region" description="Basic and acidic residues" evidence="1">
    <location>
        <begin position="36"/>
        <end position="45"/>
    </location>
</feature>
<dbReference type="EMBL" id="JASPKY010000015">
    <property type="protein sequence ID" value="KAK9753217.1"/>
    <property type="molecule type" value="Genomic_DNA"/>
</dbReference>
<feature type="compositionally biased region" description="Polar residues" evidence="1">
    <location>
        <begin position="1"/>
        <end position="11"/>
    </location>
</feature>
<sequence>MPLASTQNHPQQSKEQRRNIAQNEVIEIEDDEDRNETDSFRNEHHSNEIPTIFCEAFPIVNSNHFLSRNGSVNHFYPGGQDKTPSSPLLVPLRCVDYDIDKILHPTPSHRPRGRPRKHPISFRTCFL</sequence>
<feature type="region of interest" description="Disordered" evidence="1">
    <location>
        <begin position="1"/>
        <end position="45"/>
    </location>
</feature>
<gene>
    <name evidence="2" type="ORF">QE152_g3626</name>
</gene>
<dbReference type="Proteomes" id="UP001458880">
    <property type="component" value="Unassembled WGS sequence"/>
</dbReference>
<proteinExistence type="predicted"/>
<keyword evidence="3" id="KW-1185">Reference proteome</keyword>
<evidence type="ECO:0000313" key="3">
    <source>
        <dbReference type="Proteomes" id="UP001458880"/>
    </source>
</evidence>